<dbReference type="AlphaFoldDB" id="A0A941EYP3"/>
<evidence type="ECO:0000313" key="1">
    <source>
        <dbReference type="EMBL" id="MBR7839586.1"/>
    </source>
</evidence>
<evidence type="ECO:0008006" key="3">
    <source>
        <dbReference type="Google" id="ProtNLM"/>
    </source>
</evidence>
<organism evidence="1 2">
    <name type="scientific">Actinospica durhamensis</name>
    <dbReference type="NCBI Taxonomy" id="1508375"/>
    <lineage>
        <taxon>Bacteria</taxon>
        <taxon>Bacillati</taxon>
        <taxon>Actinomycetota</taxon>
        <taxon>Actinomycetes</taxon>
        <taxon>Catenulisporales</taxon>
        <taxon>Actinospicaceae</taxon>
        <taxon>Actinospica</taxon>
    </lineage>
</organism>
<dbReference type="EMBL" id="JAGSOG010000499">
    <property type="protein sequence ID" value="MBR7839586.1"/>
    <property type="molecule type" value="Genomic_DNA"/>
</dbReference>
<feature type="non-terminal residue" evidence="1">
    <location>
        <position position="65"/>
    </location>
</feature>
<protein>
    <recommendedName>
        <fullName evidence="3">MFS transporter</fullName>
    </recommendedName>
</protein>
<sequence>MTEPEVGDGTGVDAAAESGDEVAATPLWRNRDYAGWWLSSLISSLGSSMSQITYPLLMLYATGSV</sequence>
<proteinExistence type="predicted"/>
<reference evidence="1" key="1">
    <citation type="submission" date="2021-04" db="EMBL/GenBank/DDBJ databases">
        <title>Genome based classification of Actinospica acidithermotolerans sp. nov., an actinobacterium isolated from an Indonesian hot spring.</title>
        <authorList>
            <person name="Kusuma A.B."/>
            <person name="Putra K.E."/>
            <person name="Nafisah S."/>
            <person name="Loh J."/>
            <person name="Nouioui I."/>
            <person name="Goodfellow M."/>
        </authorList>
    </citation>
    <scope>NUCLEOTIDE SEQUENCE</scope>
    <source>
        <strain evidence="1">CSCA 57</strain>
    </source>
</reference>
<dbReference type="Proteomes" id="UP000675781">
    <property type="component" value="Unassembled WGS sequence"/>
</dbReference>
<name>A0A941EYP3_9ACTN</name>
<evidence type="ECO:0000313" key="2">
    <source>
        <dbReference type="Proteomes" id="UP000675781"/>
    </source>
</evidence>
<accession>A0A941EYP3</accession>
<comment type="caution">
    <text evidence="1">The sequence shown here is derived from an EMBL/GenBank/DDBJ whole genome shotgun (WGS) entry which is preliminary data.</text>
</comment>
<gene>
    <name evidence="1" type="ORF">KDL01_40410</name>
</gene>
<keyword evidence="2" id="KW-1185">Reference proteome</keyword>